<dbReference type="SUPFAM" id="SSF53300">
    <property type="entry name" value="vWA-like"/>
    <property type="match status" value="1"/>
</dbReference>
<dbReference type="Gene3D" id="3.40.50.410">
    <property type="entry name" value="von Willebrand factor, type A domain"/>
    <property type="match status" value="1"/>
</dbReference>
<sequence>MFWNILIAIASYALQLALTPKPQNAKAKALEDFQAPTAEEGREIPVAFGTVDFADPNCTWYGDLKRSAIKGARRYGLFGPRQVLGYKYSLGMQMGLCHGPADAIQGIRVGDKVAFKGTNTGGRITIHKNQLFGGDQSEGGIVGDVDICMGAPDQLQNDYLVSKLGAHISAFRGVVTAVLRQVYLGTSNYIKPWEFRVQRIYLRSDGTEQWYSAKAGIAAESTTDGLALYFAIDTSFEEFGLFYTRVALHGAIDKLRTDGTSCDIRMVSFSGTVKDTMQRRDCDAGDLDDFDDWIDALTADHTTADYNVAVSQAASFFKDADVKKKRIVLLISDDEAAPGSPEAAKATIAAIEDDIYVHGFMFGRFRLDSPNLTLVDNTPGDQSAEGWCPVFLNGDNSLYSALSVVTVTAIDMNPAHIIRECLTDRTWGLGYNDADIDDDSFTSCADTFYGESFGLSLKWYREEEIKEFVSTILSHVDANLYGSRSTGKFFLKAIRNDYDIDTIPVLTEDDVIEWTEVSRRSPSEASSSVLLKYYNREKRKTGSHLVTNTAQAMQATKVLPTTREYEGINKSSLAIRVATRDVIALGSGLISGRVVANRKFESLNPGDPFRMVSARHELSGQVMRLVDPTFGDGRSNKIGMKFFQDVFKLSASVLVDDTNTGGWVPPSNVPLPVSPRLVQEMPYRELRQMIGDADAATMLTADADGGLIQVAGSSPTPDAVNAELQIDAGTGYASTDVLDFAPGAFLDGGVDAAATEITVTGAVELGDATLGTLAAIVGATPQTTEIVRIDDIDGNTLTIARGCLDTVPQAHPGGASIVLFDDISNSDFEIYTAGAEIAVKLLTITGRGGLELDAAPADTVTMDSRAIRPLRPANVQVDGIGFGVVAGDGVSDLASTWAERNRLIELAPLGWTDATVTPEAGQTTIIEVLDPAEAVLTTHSGLTGTSYPVPVTSFAGNSSGWLRFGCERDGYREWQAYQLAVVFTRLETGNFTLSGQNADLLFGTIMAVATGAFTLTGNAVALNVDAPADTGVFTITGNPVALQYSAGGAADTGVFTITGNPATLTFAAGETDGVLPMMMINSTGTRQSMLPGIFVDES</sequence>
<evidence type="ECO:0008006" key="3">
    <source>
        <dbReference type="Google" id="ProtNLM"/>
    </source>
</evidence>
<reference evidence="1 2" key="1">
    <citation type="submission" date="2022-12" db="EMBL/GenBank/DDBJ databases">
        <authorList>
            <person name="Muema E."/>
        </authorList>
    </citation>
    <scope>NUCLEOTIDE SEQUENCE [LARGE SCALE GENOMIC DNA]</scope>
    <source>
        <strain evidence="2">1326</strain>
    </source>
</reference>
<dbReference type="EMBL" id="JAPYKS010000013">
    <property type="protein sequence ID" value="MEI9410703.1"/>
    <property type="molecule type" value="Genomic_DNA"/>
</dbReference>
<dbReference type="InterPro" id="IPR036465">
    <property type="entry name" value="vWFA_dom_sf"/>
</dbReference>
<dbReference type="Proteomes" id="UP001387293">
    <property type="component" value="Unassembled WGS sequence"/>
</dbReference>
<keyword evidence="2" id="KW-1185">Reference proteome</keyword>
<organism evidence="1 2">
    <name type="scientific">Mesorhizobium salmacidum</name>
    <dbReference type="NCBI Taxonomy" id="3015171"/>
    <lineage>
        <taxon>Bacteria</taxon>
        <taxon>Pseudomonadati</taxon>
        <taxon>Pseudomonadota</taxon>
        <taxon>Alphaproteobacteria</taxon>
        <taxon>Hyphomicrobiales</taxon>
        <taxon>Phyllobacteriaceae</taxon>
        <taxon>Mesorhizobium</taxon>
    </lineage>
</organism>
<gene>
    <name evidence="1" type="ORF">O7A60_18290</name>
</gene>
<name>A0ABU8L0K2_9HYPH</name>
<protein>
    <recommendedName>
        <fullName evidence="3">VWA domain-containing protein</fullName>
    </recommendedName>
</protein>
<comment type="caution">
    <text evidence="1">The sequence shown here is derived from an EMBL/GenBank/DDBJ whole genome shotgun (WGS) entry which is preliminary data.</text>
</comment>
<dbReference type="RefSeq" id="WP_337107426.1">
    <property type="nucleotide sequence ID" value="NZ_JAPYKS010000013.1"/>
</dbReference>
<evidence type="ECO:0000313" key="2">
    <source>
        <dbReference type="Proteomes" id="UP001387293"/>
    </source>
</evidence>
<accession>A0ABU8L0K2</accession>
<evidence type="ECO:0000313" key="1">
    <source>
        <dbReference type="EMBL" id="MEI9410703.1"/>
    </source>
</evidence>
<proteinExistence type="predicted"/>